<evidence type="ECO:0000259" key="1">
    <source>
        <dbReference type="Pfam" id="PF06938"/>
    </source>
</evidence>
<dbReference type="Pfam" id="PF06938">
    <property type="entry name" value="DUF1285_N"/>
    <property type="match status" value="1"/>
</dbReference>
<dbReference type="Gene3D" id="2.30.270.10">
    <property type="entry name" value="duf1285 protein"/>
    <property type="match status" value="1"/>
</dbReference>
<dbReference type="OrthoDB" id="3078366at2"/>
<dbReference type="PIRSF" id="PIRSF029557">
    <property type="entry name" value="UCP029557"/>
    <property type="match status" value="1"/>
</dbReference>
<proteinExistence type="predicted"/>
<evidence type="ECO:0000313" key="3">
    <source>
        <dbReference type="EMBL" id="RUR28265.1"/>
    </source>
</evidence>
<dbReference type="InterPro" id="IPR048341">
    <property type="entry name" value="DUF1285_N"/>
</dbReference>
<dbReference type="Gene3D" id="3.10.540.10">
    <property type="entry name" value="duf1285 like domain"/>
    <property type="match status" value="1"/>
</dbReference>
<sequence>MNIDRLLQQRQDAATIPPLETWQPALSGDMDIVIQADGSWLHDGQPFARPAIARLLSTLLRRDPEGYCLVTPVERWRIQVEDLPFIAVEADFHDDAWWLTTQFDDVIRLDAEHSLAISRTPQNESVPEIAVRYGLAARLHRHVFYQLVEASSSHELAGGQCEIGIWSAGSWHALGCLDADASDDPPSEVS</sequence>
<dbReference type="AlphaFoldDB" id="A0A3S0W0G4"/>
<dbReference type="RefSeq" id="WP_127063535.1">
    <property type="nucleotide sequence ID" value="NZ_RZHF01000028.1"/>
</dbReference>
<evidence type="ECO:0000259" key="2">
    <source>
        <dbReference type="Pfam" id="PF21028"/>
    </source>
</evidence>
<organism evidence="3 4">
    <name type="scientific">Vreelandella nanhaiensis</name>
    <dbReference type="NCBI Taxonomy" id="1258546"/>
    <lineage>
        <taxon>Bacteria</taxon>
        <taxon>Pseudomonadati</taxon>
        <taxon>Pseudomonadota</taxon>
        <taxon>Gammaproteobacteria</taxon>
        <taxon>Oceanospirillales</taxon>
        <taxon>Halomonadaceae</taxon>
        <taxon>Vreelandella</taxon>
    </lineage>
</organism>
<accession>A0A3S0W0G4</accession>
<feature type="domain" description="DUF1285" evidence="2">
    <location>
        <begin position="84"/>
        <end position="174"/>
    </location>
</feature>
<feature type="domain" description="DUF1285" evidence="1">
    <location>
        <begin position="17"/>
        <end position="82"/>
    </location>
</feature>
<dbReference type="InterPro" id="IPR048342">
    <property type="entry name" value="DUF1285_C"/>
</dbReference>
<dbReference type="Pfam" id="PF21028">
    <property type="entry name" value="DUF1285_C"/>
    <property type="match status" value="1"/>
</dbReference>
<keyword evidence="4" id="KW-1185">Reference proteome</keyword>
<dbReference type="InterPro" id="IPR010707">
    <property type="entry name" value="DUF1285"/>
</dbReference>
<dbReference type="InterPro" id="IPR023361">
    <property type="entry name" value="DUF1285_beta_roll_sf"/>
</dbReference>
<comment type="caution">
    <text evidence="3">The sequence shown here is derived from an EMBL/GenBank/DDBJ whole genome shotgun (WGS) entry which is preliminary data.</text>
</comment>
<protein>
    <submittedName>
        <fullName evidence="3">DUF1285 domain-containing protein</fullName>
    </submittedName>
</protein>
<evidence type="ECO:0000313" key="4">
    <source>
        <dbReference type="Proteomes" id="UP000287023"/>
    </source>
</evidence>
<name>A0A3S0W0G4_9GAMM</name>
<gene>
    <name evidence="3" type="ORF">ELY38_18025</name>
</gene>
<reference evidence="3 4" key="1">
    <citation type="submission" date="2018-12" db="EMBL/GenBank/DDBJ databases">
        <title>three novel Halomonas strain isolated from plants.</title>
        <authorList>
            <person name="Sun C."/>
        </authorList>
    </citation>
    <scope>NUCLEOTIDE SEQUENCE [LARGE SCALE GENOMIC DNA]</scope>
    <source>
        <strain evidence="3 4">JCM 18142</strain>
    </source>
</reference>
<dbReference type="Proteomes" id="UP000287023">
    <property type="component" value="Unassembled WGS sequence"/>
</dbReference>
<dbReference type="EMBL" id="RZHF01000028">
    <property type="protein sequence ID" value="RUR28265.1"/>
    <property type="molecule type" value="Genomic_DNA"/>
</dbReference>